<accession>A0A6N2SG24</accession>
<reference evidence="1" key="1">
    <citation type="submission" date="2019-11" db="EMBL/GenBank/DDBJ databases">
        <authorList>
            <person name="Feng L."/>
        </authorList>
    </citation>
    <scope>NUCLEOTIDE SEQUENCE</scope>
    <source>
        <strain evidence="1">AodontolyticusLFYP35</strain>
    </source>
</reference>
<sequence>MALFERQTDGGFIVALPFENAFPLLVQEIQKLGWGVHMVAPTTGHIKATTDMSMLTYGETIWISAFSIPQGTSVAMRVEATGFAPAFQGKQNRKNIKKLRDSISVFAQTFDAQ</sequence>
<evidence type="ECO:0000313" key="1">
    <source>
        <dbReference type="EMBL" id="VYS91874.1"/>
    </source>
</evidence>
<gene>
    <name evidence="1" type="ORF">AOLFYP35_00830</name>
</gene>
<dbReference type="AlphaFoldDB" id="A0A6N2SG24"/>
<name>A0A6N2SG24_9ACTO</name>
<protein>
    <recommendedName>
        <fullName evidence="2">DUF1499 domain-containing protein</fullName>
    </recommendedName>
</protein>
<dbReference type="EMBL" id="CACRSM010000002">
    <property type="protein sequence ID" value="VYS91874.1"/>
    <property type="molecule type" value="Genomic_DNA"/>
</dbReference>
<proteinExistence type="predicted"/>
<evidence type="ECO:0008006" key="2">
    <source>
        <dbReference type="Google" id="ProtNLM"/>
    </source>
</evidence>
<organism evidence="1">
    <name type="scientific">Schaalia odontolytica</name>
    <dbReference type="NCBI Taxonomy" id="1660"/>
    <lineage>
        <taxon>Bacteria</taxon>
        <taxon>Bacillati</taxon>
        <taxon>Actinomycetota</taxon>
        <taxon>Actinomycetes</taxon>
        <taxon>Actinomycetales</taxon>
        <taxon>Actinomycetaceae</taxon>
        <taxon>Schaalia</taxon>
    </lineage>
</organism>